<feature type="transmembrane region" description="Helical" evidence="10">
    <location>
        <begin position="453"/>
        <end position="473"/>
    </location>
</feature>
<keyword evidence="10" id="KW-1133">Transmembrane helix</keyword>
<feature type="transmembrane region" description="Helical" evidence="10">
    <location>
        <begin position="274"/>
        <end position="292"/>
    </location>
</feature>
<feature type="binding site" evidence="7">
    <location>
        <position position="966"/>
    </location>
    <ligand>
        <name>Zn(2+)</name>
        <dbReference type="ChEBI" id="CHEBI:29105"/>
    </ligand>
</feature>
<keyword evidence="8 10" id="KW-0812">Transmembrane</keyword>
<feature type="transmembrane region" description="Helical" evidence="10">
    <location>
        <begin position="421"/>
        <end position="441"/>
    </location>
</feature>
<feature type="binding site" evidence="7">
    <location>
        <position position="1125"/>
    </location>
    <ligand>
        <name>Zn(2+)</name>
        <dbReference type="ChEBI" id="CHEBI:29105"/>
    </ligand>
</feature>
<dbReference type="RefSeq" id="WP_396768801.1">
    <property type="nucleotide sequence ID" value="NZ_JBITLA010000003.1"/>
</dbReference>
<dbReference type="InterPro" id="IPR018752">
    <property type="entry name" value="DabA"/>
</dbReference>
<comment type="caution">
    <text evidence="13">The sequence shown here is derived from an EMBL/GenBank/DDBJ whole genome shotgun (WGS) entry which is preliminary data.</text>
</comment>
<feature type="domain" description="NADH:quinone oxidoreductase/Mrp antiporter transmembrane" evidence="12">
    <location>
        <begin position="129"/>
        <end position="349"/>
    </location>
</feature>
<evidence type="ECO:0000256" key="10">
    <source>
        <dbReference type="SAM" id="Phobius"/>
    </source>
</evidence>
<feature type="transmembrane region" description="Helical" evidence="10">
    <location>
        <begin position="304"/>
        <end position="329"/>
    </location>
</feature>
<protein>
    <recommendedName>
        <fullName evidence="7">Probable inorganic carbon transporter subunit DabA</fullName>
    </recommendedName>
</protein>
<evidence type="ECO:0000256" key="7">
    <source>
        <dbReference type="HAMAP-Rule" id="MF_01871"/>
    </source>
</evidence>
<evidence type="ECO:0000256" key="11">
    <source>
        <dbReference type="SAM" id="SignalP"/>
    </source>
</evidence>
<comment type="subunit">
    <text evidence="7">Forms a complex with DabB.</text>
</comment>
<sequence>MSVALVLGVLAGPASAALCALAVPDPRRAARVVGALLALTAAAAAALLARVAYDPVVPALLLRLDPPGPAFSVGIRLDRFTALFALLVCGLAAVVAGYARRYLDGEPGARALQARIAAATAATLVMATAPSLVQLAAGWIAAGHLLIGLIGHYREQPRVRAAVRRTRTVFLVGDVALVAGLALLVVPTGDADLDAVRAAAGDRPGWLLAAAGGLLLVAGMVRSAQVPAHRWLPYTLDAPTPVSAFLHAGMVNVAGFLMITLAPVVVAAPGVMPAMVLVGLVTAVSGTVFAAVRTDVKGTLARSTVAQMGFMLAQCGLGAFGLAAVHLVGHAVYKAYAFLSAGGTLQAQARAATAPRPVGPPRTRTVALAGAAVLAAVALTELSLGASPSGVLSAVLAGAAALTAVRSALADREVPARTAVAITLAAGALAGGYLVTGRAVARWLGLPTSVTDVGVGVAALTLAVVAVAGTFLLRRHGAALWWWAWRDGAGAWWRRSAGAAAGEPAAWAVTAVRRRDASDRSDAARVVAALAAAGDHVAAVWPLDTFVAVNPLAGRERVPFARATAELRALGGARTHLPAAEYRRRLRDGEIEPADLTAALPPATSAPVTLGGRSVTAADLQVAALSHPVHDGPPPPPDLLAVARRRLAVTRPAVPDDPDPLTLAELLDRVLGTRIGADVDELVAGWCAAHCGRPAARWPVPGPADESCWTRWRRMAGADRDPERAGVSGLRALVDALPAEPERAVALLLRALGVAPAAWPAYLTRSLLRLPGWAGYARWSRTRPGERPDLTPLDLLAVRLSYELALAGAATHRHLGVPPTLDAVTAATTRTAATMPPAAIAPSGVTTSTAAIAPTGGAVTTPPVGAAGTAPTAAAPGVDEPAALARLVAALGVDAPTLALLPEETVTVLRDVVLELSPARQAEVWLAAAEHAYRRRLRDRLDHGARPRPRRAARATALAQAVFCIDVRSEGLRRHLEAAGPVDTYGFAGFFGLPVRTEAADAGRGRDRCPVLMRPVATVAETADATRVRRRRARQAWRRAFASAKADPVGAFAFVEVAGVLATAALAVRAVAPGRFAPPADDTAPTVADLDAALTLDEQVYYAEATLRTVGLTADFAPLVLLCGHGATSTNNPYAAALDCGACGGNRGGVSARLVAALLNRPEVREALVARGIHLPADTHVLAGEHDTVTDEVRLFDVDAVPARLRPHVDDLTRRLAEAGAGLRAERATRLPGRPGPRHLPGRASDWAQVRPEWALAGNAAFIAAPRELTAGRDLGCRTFLHSYDWTADPDAVALETIMTGPLVVASWINLQYYFSTVDPHRLGAGTKTVHTVLGDALGVLSGSGGDLRVGLPLQSVDDGTRPAHDPLRLLAVVHAPHHLVDTVLGRNPALRQLVDGGWMSLTVVDPRTGEWSEPGGSRHATPLPAPDPEKEYSA</sequence>
<feature type="binding site" evidence="7">
    <location>
        <position position="964"/>
    </location>
    <ligand>
        <name>Zn(2+)</name>
        <dbReference type="ChEBI" id="CHEBI:29105"/>
    </ligand>
</feature>
<evidence type="ECO:0000256" key="4">
    <source>
        <dbReference type="ARBA" id="ARBA00022723"/>
    </source>
</evidence>
<feature type="signal peptide" evidence="11">
    <location>
        <begin position="1"/>
        <end position="16"/>
    </location>
</feature>
<dbReference type="PANTHER" id="PTHR38344">
    <property type="entry name" value="UPF0753 PROTEIN AQ_863"/>
    <property type="match status" value="1"/>
</dbReference>
<feature type="transmembrane region" description="Helical" evidence="10">
    <location>
        <begin position="206"/>
        <end position="224"/>
    </location>
</feature>
<keyword evidence="3 7" id="KW-1003">Cell membrane</keyword>
<keyword evidence="11" id="KW-0732">Signal</keyword>
<evidence type="ECO:0000256" key="2">
    <source>
        <dbReference type="ARBA" id="ARBA00022448"/>
    </source>
</evidence>
<dbReference type="Proteomes" id="UP001612812">
    <property type="component" value="Unassembled WGS sequence"/>
</dbReference>
<evidence type="ECO:0000259" key="12">
    <source>
        <dbReference type="Pfam" id="PF00361"/>
    </source>
</evidence>
<organism evidence="13 14">
    <name type="scientific">Micromonospora maritima</name>
    <dbReference type="NCBI Taxonomy" id="986711"/>
    <lineage>
        <taxon>Bacteria</taxon>
        <taxon>Bacillati</taxon>
        <taxon>Actinomycetota</taxon>
        <taxon>Actinomycetes</taxon>
        <taxon>Micromonosporales</taxon>
        <taxon>Micromonosporaceae</taxon>
        <taxon>Micromonospora</taxon>
    </lineage>
</organism>
<comment type="subcellular location">
    <subcellularLocation>
        <location evidence="7">Cell membrane</location>
        <topology evidence="7">Peripheral membrane protein</topology>
    </subcellularLocation>
    <subcellularLocation>
        <location evidence="1">Endomembrane system</location>
        <topology evidence="1">Multi-pass membrane protein</topology>
    </subcellularLocation>
    <subcellularLocation>
        <location evidence="8">Membrane</location>
        <topology evidence="8">Multi-pass membrane protein</topology>
    </subcellularLocation>
</comment>
<evidence type="ECO:0000313" key="14">
    <source>
        <dbReference type="Proteomes" id="UP001612812"/>
    </source>
</evidence>
<feature type="transmembrane region" description="Helical" evidence="10">
    <location>
        <begin position="32"/>
        <end position="53"/>
    </location>
</feature>
<accession>A0ABW7ZK37</accession>
<feature type="binding site" evidence="7">
    <location>
        <position position="1140"/>
    </location>
    <ligand>
        <name>Zn(2+)</name>
        <dbReference type="ChEBI" id="CHEBI:29105"/>
    </ligand>
</feature>
<dbReference type="PANTHER" id="PTHR38344:SF1">
    <property type="entry name" value="INORGANIC CARBON TRANSPORTER SUBUNIT DABA-RELATED"/>
    <property type="match status" value="1"/>
</dbReference>
<feature type="transmembrane region" description="Helical" evidence="10">
    <location>
        <begin position="119"/>
        <end position="147"/>
    </location>
</feature>
<feature type="transmembrane region" description="Helical" evidence="10">
    <location>
        <begin position="168"/>
        <end position="186"/>
    </location>
</feature>
<comment type="cofactor">
    <cofactor evidence="7">
        <name>Zn(2+)</name>
        <dbReference type="ChEBI" id="CHEBI:29105"/>
    </cofactor>
</comment>
<keyword evidence="2 7" id="KW-0813">Transport</keyword>
<keyword evidence="14" id="KW-1185">Reference proteome</keyword>
<name>A0ABW7ZK37_9ACTN</name>
<dbReference type="HAMAP" id="MF_01871">
    <property type="entry name" value="DabA"/>
    <property type="match status" value="1"/>
</dbReference>
<dbReference type="Pfam" id="PF00361">
    <property type="entry name" value="Proton_antipo_M"/>
    <property type="match status" value="1"/>
</dbReference>
<dbReference type="Pfam" id="PF10070">
    <property type="entry name" value="DabA"/>
    <property type="match status" value="1"/>
</dbReference>
<feature type="chain" id="PRO_5046048808" description="Probable inorganic carbon transporter subunit DabA" evidence="11">
    <location>
        <begin position="17"/>
        <end position="1435"/>
    </location>
</feature>
<evidence type="ECO:0000256" key="8">
    <source>
        <dbReference type="RuleBase" id="RU000320"/>
    </source>
</evidence>
<dbReference type="InterPro" id="IPR001750">
    <property type="entry name" value="ND/Mrp_TM"/>
</dbReference>
<dbReference type="PRINTS" id="PR01434">
    <property type="entry name" value="NADHDHGNASE5"/>
</dbReference>
<evidence type="ECO:0000256" key="6">
    <source>
        <dbReference type="ARBA" id="ARBA00023136"/>
    </source>
</evidence>
<evidence type="ECO:0000313" key="13">
    <source>
        <dbReference type="EMBL" id="MFI7262848.1"/>
    </source>
</evidence>
<keyword evidence="4 7" id="KW-0479">Metal-binding</keyword>
<feature type="transmembrane region" description="Helical" evidence="10">
    <location>
        <begin position="245"/>
        <end position="268"/>
    </location>
</feature>
<keyword evidence="5 7" id="KW-0862">Zinc</keyword>
<feature type="region of interest" description="Disordered" evidence="9">
    <location>
        <begin position="1409"/>
        <end position="1435"/>
    </location>
</feature>
<dbReference type="EMBL" id="JBITLE010000003">
    <property type="protein sequence ID" value="MFI7262848.1"/>
    <property type="molecule type" value="Genomic_DNA"/>
</dbReference>
<comment type="similarity">
    <text evidence="7">Belongs to the inorganic carbon transporter (TC 9.A.2) DabA family.</text>
</comment>
<evidence type="ECO:0000256" key="5">
    <source>
        <dbReference type="ARBA" id="ARBA00022833"/>
    </source>
</evidence>
<comment type="function">
    <text evidence="7">Part of an energy-coupled inorganic carbon pump.</text>
</comment>
<feature type="transmembrane region" description="Helical" evidence="10">
    <location>
        <begin position="365"/>
        <end position="384"/>
    </location>
</feature>
<reference evidence="13 14" key="1">
    <citation type="submission" date="2024-10" db="EMBL/GenBank/DDBJ databases">
        <title>The Natural Products Discovery Center: Release of the First 8490 Sequenced Strains for Exploring Actinobacteria Biosynthetic Diversity.</title>
        <authorList>
            <person name="Kalkreuter E."/>
            <person name="Kautsar S.A."/>
            <person name="Yang D."/>
            <person name="Bader C.D."/>
            <person name="Teijaro C.N."/>
            <person name="Fluegel L."/>
            <person name="Davis C.M."/>
            <person name="Simpson J.R."/>
            <person name="Lauterbach L."/>
            <person name="Steele A.D."/>
            <person name="Gui C."/>
            <person name="Meng S."/>
            <person name="Li G."/>
            <person name="Viehrig K."/>
            <person name="Ye F."/>
            <person name="Su P."/>
            <person name="Kiefer A.F."/>
            <person name="Nichols A."/>
            <person name="Cepeda A.J."/>
            <person name="Yan W."/>
            <person name="Fan B."/>
            <person name="Jiang Y."/>
            <person name="Adhikari A."/>
            <person name="Zheng C.-J."/>
            <person name="Schuster L."/>
            <person name="Cowan T.M."/>
            <person name="Smanski M.J."/>
            <person name="Chevrette M.G."/>
            <person name="De Carvalho L.P.S."/>
            <person name="Shen B."/>
        </authorList>
    </citation>
    <scope>NUCLEOTIDE SEQUENCE [LARGE SCALE GENOMIC DNA]</scope>
    <source>
        <strain evidence="13 14">NPDC049845</strain>
    </source>
</reference>
<evidence type="ECO:0000256" key="1">
    <source>
        <dbReference type="ARBA" id="ARBA00004127"/>
    </source>
</evidence>
<evidence type="ECO:0000256" key="3">
    <source>
        <dbReference type="ARBA" id="ARBA00022475"/>
    </source>
</evidence>
<keyword evidence="6 7" id="KW-0472">Membrane</keyword>
<feature type="transmembrane region" description="Helical" evidence="10">
    <location>
        <begin position="390"/>
        <end position="409"/>
    </location>
</feature>
<proteinExistence type="inferred from homology"/>
<feature type="transmembrane region" description="Helical" evidence="10">
    <location>
        <begin position="80"/>
        <end position="99"/>
    </location>
</feature>
<gene>
    <name evidence="7" type="primary">dabA</name>
    <name evidence="13" type="ORF">ACIBP4_11170</name>
</gene>
<evidence type="ECO:0000256" key="9">
    <source>
        <dbReference type="SAM" id="MobiDB-lite"/>
    </source>
</evidence>